<name>A0A4Y2VAS5_ARAVE</name>
<accession>A0A4Y2VAS5</accession>
<sequence>MNLLVVVAVIKKGMNPGGGCGCNQERDEPPQGGGGCGCNKVPPRRRPPPRGPPRGSGCPCSRSKRSTDSTDCKCSEKKE</sequence>
<dbReference type="Proteomes" id="UP000499080">
    <property type="component" value="Unassembled WGS sequence"/>
</dbReference>
<proteinExistence type="predicted"/>
<evidence type="ECO:0000313" key="2">
    <source>
        <dbReference type="EMBL" id="GBO20820.1"/>
    </source>
</evidence>
<keyword evidence="3" id="KW-1185">Reference proteome</keyword>
<feature type="region of interest" description="Disordered" evidence="1">
    <location>
        <begin position="15"/>
        <end position="79"/>
    </location>
</feature>
<dbReference type="EMBL" id="BGPR01044123">
    <property type="protein sequence ID" value="GBO20820.1"/>
    <property type="molecule type" value="Genomic_DNA"/>
</dbReference>
<gene>
    <name evidence="2" type="ORF">AVEN_155852_1</name>
</gene>
<comment type="caution">
    <text evidence="2">The sequence shown here is derived from an EMBL/GenBank/DDBJ whole genome shotgun (WGS) entry which is preliminary data.</text>
</comment>
<organism evidence="2 3">
    <name type="scientific">Araneus ventricosus</name>
    <name type="common">Orbweaver spider</name>
    <name type="synonym">Epeira ventricosa</name>
    <dbReference type="NCBI Taxonomy" id="182803"/>
    <lineage>
        <taxon>Eukaryota</taxon>
        <taxon>Metazoa</taxon>
        <taxon>Ecdysozoa</taxon>
        <taxon>Arthropoda</taxon>
        <taxon>Chelicerata</taxon>
        <taxon>Arachnida</taxon>
        <taxon>Araneae</taxon>
        <taxon>Araneomorphae</taxon>
        <taxon>Entelegynae</taxon>
        <taxon>Araneoidea</taxon>
        <taxon>Araneidae</taxon>
        <taxon>Araneus</taxon>
    </lineage>
</organism>
<evidence type="ECO:0000313" key="3">
    <source>
        <dbReference type="Proteomes" id="UP000499080"/>
    </source>
</evidence>
<protein>
    <submittedName>
        <fullName evidence="2">Uncharacterized protein</fullName>
    </submittedName>
</protein>
<reference evidence="2 3" key="1">
    <citation type="journal article" date="2019" name="Sci. Rep.">
        <title>Orb-weaving spider Araneus ventricosus genome elucidates the spidroin gene catalogue.</title>
        <authorList>
            <person name="Kono N."/>
            <person name="Nakamura H."/>
            <person name="Ohtoshi R."/>
            <person name="Moran D.A.P."/>
            <person name="Shinohara A."/>
            <person name="Yoshida Y."/>
            <person name="Fujiwara M."/>
            <person name="Mori M."/>
            <person name="Tomita M."/>
            <person name="Arakawa K."/>
        </authorList>
    </citation>
    <scope>NUCLEOTIDE SEQUENCE [LARGE SCALE GENOMIC DNA]</scope>
</reference>
<feature type="compositionally biased region" description="Basic and acidic residues" evidence="1">
    <location>
        <begin position="65"/>
        <end position="79"/>
    </location>
</feature>
<evidence type="ECO:0000256" key="1">
    <source>
        <dbReference type="SAM" id="MobiDB-lite"/>
    </source>
</evidence>
<dbReference type="AlphaFoldDB" id="A0A4Y2VAS5"/>